<gene>
    <name evidence="2" type="ORF">OB960_16150</name>
</gene>
<name>A0AAP2Z0Y7_9EURY</name>
<evidence type="ECO:0000313" key="3">
    <source>
        <dbReference type="Proteomes" id="UP001321018"/>
    </source>
</evidence>
<dbReference type="PROSITE" id="PS51257">
    <property type="entry name" value="PROKAR_LIPOPROTEIN"/>
    <property type="match status" value="1"/>
</dbReference>
<feature type="region of interest" description="Disordered" evidence="1">
    <location>
        <begin position="21"/>
        <end position="46"/>
    </location>
</feature>
<accession>A0AAP2Z0Y7</accession>
<feature type="compositionally biased region" description="Polar residues" evidence="1">
    <location>
        <begin position="24"/>
        <end position="37"/>
    </location>
</feature>
<evidence type="ECO:0000313" key="2">
    <source>
        <dbReference type="EMBL" id="MCU4742920.1"/>
    </source>
</evidence>
<comment type="caution">
    <text evidence="2">The sequence shown here is derived from an EMBL/GenBank/DDBJ whole genome shotgun (WGS) entry which is preliminary data.</text>
</comment>
<protein>
    <submittedName>
        <fullName evidence="2">Uncharacterized protein</fullName>
    </submittedName>
</protein>
<dbReference type="EMBL" id="JAOPKA010000011">
    <property type="protein sequence ID" value="MCU4742920.1"/>
    <property type="molecule type" value="Genomic_DNA"/>
</dbReference>
<dbReference type="Proteomes" id="UP001321018">
    <property type="component" value="Unassembled WGS sequence"/>
</dbReference>
<sequence length="176" mass="18210">MRRRALLTALAVGVSVAAGCLNRGSGTSDTSNRSQTNADSAADAPAFDVDDDAPGAFVLLRNQPQDPNGIVVGDEFDVGVVLGNAGGEPVTGDVRVRLVAPTGEGDGNGDEDENVQTATIAVDGDDELPAGAARFFTTGPFDATVAGDWKLTAESGIERVHRAYDPIIEVEERPDD</sequence>
<proteinExistence type="predicted"/>
<reference evidence="2" key="1">
    <citation type="submission" date="2022-09" db="EMBL/GenBank/DDBJ databases">
        <title>Enrichment on poylsaccharides allowed isolation of novel metabolic and taxonomic groups of Haloarchaea.</title>
        <authorList>
            <person name="Sorokin D.Y."/>
            <person name="Elcheninov A.G."/>
            <person name="Khizhniak T.V."/>
            <person name="Kolganova T.V."/>
            <person name="Kublanov I.V."/>
        </authorList>
    </citation>
    <scope>NUCLEOTIDE SEQUENCE</scope>
    <source>
        <strain evidence="2">AArc-xg1-1</strain>
    </source>
</reference>
<organism evidence="2 3">
    <name type="scientific">Natronoglomus mannanivorans</name>
    <dbReference type="NCBI Taxonomy" id="2979990"/>
    <lineage>
        <taxon>Archaea</taxon>
        <taxon>Methanobacteriati</taxon>
        <taxon>Methanobacteriota</taxon>
        <taxon>Stenosarchaea group</taxon>
        <taxon>Halobacteria</taxon>
        <taxon>Halobacteriales</taxon>
        <taxon>Natrialbaceae</taxon>
        <taxon>Natronoglomus</taxon>
    </lineage>
</organism>
<dbReference type="AlphaFoldDB" id="A0AAP2Z0Y7"/>
<dbReference type="RefSeq" id="WP_338004728.1">
    <property type="nucleotide sequence ID" value="NZ_JAOPKA010000011.1"/>
</dbReference>
<evidence type="ECO:0000256" key="1">
    <source>
        <dbReference type="SAM" id="MobiDB-lite"/>
    </source>
</evidence>